<proteinExistence type="predicted"/>
<dbReference type="Proteomes" id="UP000501060">
    <property type="component" value="Chromosome"/>
</dbReference>
<dbReference type="PROSITE" id="PS51257">
    <property type="entry name" value="PROKAR_LIPOPROTEIN"/>
    <property type="match status" value="1"/>
</dbReference>
<feature type="signal peptide" evidence="1">
    <location>
        <begin position="1"/>
        <end position="25"/>
    </location>
</feature>
<accession>A0A858U835</accession>
<keyword evidence="1" id="KW-0732">Signal</keyword>
<evidence type="ECO:0000256" key="1">
    <source>
        <dbReference type="SAM" id="SignalP"/>
    </source>
</evidence>
<keyword evidence="3" id="KW-1185">Reference proteome</keyword>
<protein>
    <recommendedName>
        <fullName evidence="4">Lipoprotein</fullName>
    </recommendedName>
</protein>
<reference evidence="2 3" key="1">
    <citation type="submission" date="2020-04" db="EMBL/GenBank/DDBJ databases">
        <title>Novel Mycoplasma species detected in Phocoena phocoena (harbor porpoise) from the USA.</title>
        <authorList>
            <person name="Volokhov D.V."/>
        </authorList>
    </citation>
    <scope>NUCLEOTIDE SEQUENCE [LARGE SCALE GENOMIC DNA]</scope>
    <source>
        <strain evidence="2 3">Phocoena C-264-GEN</strain>
    </source>
</reference>
<feature type="chain" id="PRO_5032410414" description="Lipoprotein" evidence="1">
    <location>
        <begin position="26"/>
        <end position="294"/>
    </location>
</feature>
<evidence type="ECO:0008006" key="4">
    <source>
        <dbReference type="Google" id="ProtNLM"/>
    </source>
</evidence>
<organism evidence="2 3">
    <name type="scientific">Mycoplasma phocoenae</name>
    <dbReference type="NCBI Taxonomy" id="754517"/>
    <lineage>
        <taxon>Bacteria</taxon>
        <taxon>Bacillati</taxon>
        <taxon>Mycoplasmatota</taxon>
        <taxon>Mollicutes</taxon>
        <taxon>Mycoplasmataceae</taxon>
        <taxon>Mycoplasma</taxon>
    </lineage>
</organism>
<dbReference type="EMBL" id="CP051481">
    <property type="protein sequence ID" value="QJG66928.1"/>
    <property type="molecule type" value="Genomic_DNA"/>
</dbReference>
<gene>
    <name evidence="2" type="ORF">HGG69_01140</name>
</gene>
<evidence type="ECO:0000313" key="2">
    <source>
        <dbReference type="EMBL" id="QJG66928.1"/>
    </source>
</evidence>
<name>A0A858U835_9MOLU</name>
<evidence type="ECO:0000313" key="3">
    <source>
        <dbReference type="Proteomes" id="UP000501060"/>
    </source>
</evidence>
<dbReference type="RefSeq" id="WP_169604979.1">
    <property type="nucleotide sequence ID" value="NZ_CP051481.1"/>
</dbReference>
<dbReference type="AlphaFoldDB" id="A0A858U835"/>
<dbReference type="KEGG" id="mphe:HGG69_01140"/>
<sequence length="294" mass="33779">MKYKNLILKYGALTAVTLTAPVAMISCDNVVNKEEKSDKMLINVLNQVEGKIKGTDNEKTLDFAGVKLQFDIAQLTEENKKQKILNFIEEAKKKDLTYSSLLKIENNSEWNNILIKIDALYNKMIGQLKTEYDKVQLNYENLQKFDINHHEEITNILTKYLEMDSENMNPEDFNNIKIKLQKNWKNFKKAIVDYLKQNKKLLMDTLISQLKDVNNNISPVFNINEIKKLFIAMASVTFNVIDSPEFNGLLDACLEFALKMNSIEDLDKLKNSLLDSLQKNLGLSNGPIIGIFNE</sequence>